<dbReference type="InterPro" id="IPR028098">
    <property type="entry name" value="Glyco_trans_4-like_N"/>
</dbReference>
<evidence type="ECO:0000259" key="4">
    <source>
        <dbReference type="Pfam" id="PF13439"/>
    </source>
</evidence>
<evidence type="ECO:0000256" key="2">
    <source>
        <dbReference type="ARBA" id="ARBA00022679"/>
    </source>
</evidence>
<proteinExistence type="predicted"/>
<name>M0MRW4_9EURY</name>
<dbReference type="Gene3D" id="3.40.50.2000">
    <property type="entry name" value="Glycogen Phosphorylase B"/>
    <property type="match status" value="2"/>
</dbReference>
<evidence type="ECO:0000259" key="3">
    <source>
        <dbReference type="Pfam" id="PF00534"/>
    </source>
</evidence>
<dbReference type="AlphaFoldDB" id="M0MRW4"/>
<evidence type="ECO:0000256" key="1">
    <source>
        <dbReference type="ARBA" id="ARBA00022676"/>
    </source>
</evidence>
<feature type="domain" description="Glycosyl transferase family 1" evidence="3">
    <location>
        <begin position="171"/>
        <end position="331"/>
    </location>
</feature>
<feature type="domain" description="Glycosyltransferase subfamily 4-like N-terminal" evidence="4">
    <location>
        <begin position="36"/>
        <end position="142"/>
    </location>
</feature>
<dbReference type="Proteomes" id="UP000011669">
    <property type="component" value="Unassembled WGS sequence"/>
</dbReference>
<dbReference type="PANTHER" id="PTHR12526">
    <property type="entry name" value="GLYCOSYLTRANSFERASE"/>
    <property type="match status" value="1"/>
</dbReference>
<dbReference type="Pfam" id="PF13439">
    <property type="entry name" value="Glyco_transf_4"/>
    <property type="match status" value="1"/>
</dbReference>
<dbReference type="InterPro" id="IPR001296">
    <property type="entry name" value="Glyco_trans_1"/>
</dbReference>
<dbReference type="InParanoid" id="M0MRW4"/>
<dbReference type="PANTHER" id="PTHR12526:SF510">
    <property type="entry name" value="D-INOSITOL 3-PHOSPHATE GLYCOSYLTRANSFERASE"/>
    <property type="match status" value="1"/>
</dbReference>
<dbReference type="OrthoDB" id="131038at2157"/>
<evidence type="ECO:0000313" key="6">
    <source>
        <dbReference type="Proteomes" id="UP000011669"/>
    </source>
</evidence>
<dbReference type="CDD" id="cd03801">
    <property type="entry name" value="GT4_PimA-like"/>
    <property type="match status" value="1"/>
</dbReference>
<dbReference type="SUPFAM" id="SSF53756">
    <property type="entry name" value="UDP-Glycosyltransferase/glycogen phosphorylase"/>
    <property type="match status" value="1"/>
</dbReference>
<keyword evidence="1" id="KW-0328">Glycosyltransferase</keyword>
<accession>M0MRW4</accession>
<dbReference type="Pfam" id="PF00534">
    <property type="entry name" value="Glycos_transf_1"/>
    <property type="match status" value="1"/>
</dbReference>
<dbReference type="PATRIC" id="fig|1227455.4.peg.410"/>
<dbReference type="GO" id="GO:0016757">
    <property type="term" value="F:glycosyltransferase activity"/>
    <property type="evidence" value="ECO:0007669"/>
    <property type="project" value="UniProtKB-KW"/>
</dbReference>
<keyword evidence="6" id="KW-1185">Reference proteome</keyword>
<sequence length="379" mass="41310">MNVGLVCYGDLDTNTGGFRYDRQLVEGLRERGDHVEVIELPWRDYARGLLDGLSGRLLDRIDVPVDVIIQDELAHPSLVGLNARLRARRDVPIVAIVHHLRCSEAHSRPAKGLYRAVERRYLAGVDGAICNSEVTRATVEDLATTETVVAPPAGDRFDPTIDSATIDARARESGPLRVVFLGSLVPRKGLDTLIEGLSRLPDEHWRLRVVGSPDANPGYVSSVRRLVARLGVDDRVTFVGKLPDGALRDALGESHVLAMPSTHEGFGIAYLEGMSFGLPALATTAGGARSVVTHGETGFLLRPGDPGAVARAVRTLADDRERLTQMGTAARDCYETWPTWDETTDRVRTFLDGFVADGTELKGQSQRRNPAGTVDRVEH</sequence>
<dbReference type="STRING" id="1227455.C449_02010"/>
<gene>
    <name evidence="5" type="ORF">C449_02010</name>
</gene>
<reference evidence="5 6" key="1">
    <citation type="journal article" date="2014" name="PLoS Genet.">
        <title>Phylogenetically driven sequencing of extremely halophilic archaea reveals strategies for static and dynamic osmo-response.</title>
        <authorList>
            <person name="Becker E.A."/>
            <person name="Seitzer P.M."/>
            <person name="Tritt A."/>
            <person name="Larsen D."/>
            <person name="Krusor M."/>
            <person name="Yao A.I."/>
            <person name="Wu D."/>
            <person name="Madern D."/>
            <person name="Eisen J.A."/>
            <person name="Darling A.E."/>
            <person name="Facciotti M.T."/>
        </authorList>
    </citation>
    <scope>NUCLEOTIDE SEQUENCE [LARGE SCALE GENOMIC DNA]</scope>
    <source>
        <strain evidence="5 6">DSM 5350</strain>
    </source>
</reference>
<dbReference type="EMBL" id="AOMD01000009">
    <property type="protein sequence ID" value="EMA47200.1"/>
    <property type="molecule type" value="Genomic_DNA"/>
</dbReference>
<protein>
    <submittedName>
        <fullName evidence="5">Glycosyl transferase group 1</fullName>
    </submittedName>
</protein>
<organism evidence="5 6">
    <name type="scientific">Halococcus saccharolyticus DSM 5350</name>
    <dbReference type="NCBI Taxonomy" id="1227455"/>
    <lineage>
        <taxon>Archaea</taxon>
        <taxon>Methanobacteriati</taxon>
        <taxon>Methanobacteriota</taxon>
        <taxon>Stenosarchaea group</taxon>
        <taxon>Halobacteria</taxon>
        <taxon>Halobacteriales</taxon>
        <taxon>Halococcaceae</taxon>
        <taxon>Halococcus</taxon>
    </lineage>
</organism>
<evidence type="ECO:0000313" key="5">
    <source>
        <dbReference type="EMBL" id="EMA47200.1"/>
    </source>
</evidence>
<keyword evidence="2 5" id="KW-0808">Transferase</keyword>
<dbReference type="RefSeq" id="WP_006076208.1">
    <property type="nucleotide sequence ID" value="NZ_AOMD01000009.1"/>
</dbReference>
<comment type="caution">
    <text evidence="5">The sequence shown here is derived from an EMBL/GenBank/DDBJ whole genome shotgun (WGS) entry which is preliminary data.</text>
</comment>